<evidence type="ECO:0000256" key="4">
    <source>
        <dbReference type="ARBA" id="ARBA00023136"/>
    </source>
</evidence>
<organism evidence="7 8">
    <name type="scientific">Coilia grayii</name>
    <name type="common">Gray's grenadier anchovy</name>
    <dbReference type="NCBI Taxonomy" id="363190"/>
    <lineage>
        <taxon>Eukaryota</taxon>
        <taxon>Metazoa</taxon>
        <taxon>Chordata</taxon>
        <taxon>Craniata</taxon>
        <taxon>Vertebrata</taxon>
        <taxon>Euteleostomi</taxon>
        <taxon>Actinopterygii</taxon>
        <taxon>Neopterygii</taxon>
        <taxon>Teleostei</taxon>
        <taxon>Clupei</taxon>
        <taxon>Clupeiformes</taxon>
        <taxon>Clupeoidei</taxon>
        <taxon>Engraulidae</taxon>
        <taxon>Coilinae</taxon>
        <taxon>Coilia</taxon>
    </lineage>
</organism>
<dbReference type="SUPFAM" id="SSF49842">
    <property type="entry name" value="TNF-like"/>
    <property type="match status" value="1"/>
</dbReference>
<evidence type="ECO:0000259" key="6">
    <source>
        <dbReference type="PROSITE" id="PS50049"/>
    </source>
</evidence>
<dbReference type="InterPro" id="IPR008983">
    <property type="entry name" value="Tumour_necrosis_fac-like_dom"/>
</dbReference>
<dbReference type="Pfam" id="PF00229">
    <property type="entry name" value="TNF"/>
    <property type="match status" value="1"/>
</dbReference>
<dbReference type="EMBL" id="JBHFQA010000010">
    <property type="protein sequence ID" value="KAL2092483.1"/>
    <property type="molecule type" value="Genomic_DNA"/>
</dbReference>
<evidence type="ECO:0000256" key="1">
    <source>
        <dbReference type="ARBA" id="ARBA00004370"/>
    </source>
</evidence>
<dbReference type="InterPro" id="IPR006052">
    <property type="entry name" value="TNF_dom"/>
</dbReference>
<proteinExistence type="inferred from homology"/>
<dbReference type="GO" id="GO:0005125">
    <property type="term" value="F:cytokine activity"/>
    <property type="evidence" value="ECO:0007669"/>
    <property type="project" value="UniProtKB-KW"/>
</dbReference>
<protein>
    <recommendedName>
        <fullName evidence="6">THD domain-containing protein</fullName>
    </recommendedName>
</protein>
<reference evidence="7 8" key="1">
    <citation type="submission" date="2024-09" db="EMBL/GenBank/DDBJ databases">
        <title>A chromosome-level genome assembly of Gray's grenadier anchovy, Coilia grayii.</title>
        <authorList>
            <person name="Fu Z."/>
        </authorList>
    </citation>
    <scope>NUCLEOTIDE SEQUENCE [LARGE SCALE GENOMIC DNA]</scope>
    <source>
        <strain evidence="7">G4</strain>
        <tissue evidence="7">Muscle</tissue>
    </source>
</reference>
<comment type="subcellular location">
    <subcellularLocation>
        <location evidence="1">Membrane</location>
    </subcellularLocation>
</comment>
<evidence type="ECO:0000256" key="2">
    <source>
        <dbReference type="ARBA" id="ARBA00008670"/>
    </source>
</evidence>
<dbReference type="PROSITE" id="PS50049">
    <property type="entry name" value="THD_2"/>
    <property type="match status" value="1"/>
</dbReference>
<keyword evidence="4 5" id="KW-0472">Membrane</keyword>
<keyword evidence="3" id="KW-0202">Cytokine</keyword>
<dbReference type="PANTHER" id="PTHR11471:SF13">
    <property type="entry name" value="TNF FAMILY PROFILE DOMAIN-CONTAINING PROTEIN"/>
    <property type="match status" value="1"/>
</dbReference>
<dbReference type="AlphaFoldDB" id="A0ABD1K046"/>
<sequence>MDGPFSDEDLSDRAYQSLAPTSREINRKICVSIIAAVVFNTVVSACLVMYGFSTQAKASPAHTLPELSRMQQVGVGPKANNPSSLKSPHAHLTVADPFAADGIISWNLDSFYNMTYNSSNRSLLIPKSGLYSIYLQVIYYNKNLATDKTCERQRFLVHEVTRKSKRYQFVTVPIITAKETVSCKEDKEEHWSRTIHSTTRLSLDKGDELQVKIQHPASKFVDMAGKPYTKTFWGVYQCKDMN</sequence>
<keyword evidence="8" id="KW-1185">Reference proteome</keyword>
<keyword evidence="5" id="KW-1133">Transmembrane helix</keyword>
<comment type="similarity">
    <text evidence="2">Belongs to the tumor necrosis factor family.</text>
</comment>
<dbReference type="PANTHER" id="PTHR11471">
    <property type="entry name" value="TUMOR NECROSIS FACTOR FAMILY MEMBER"/>
    <property type="match status" value="1"/>
</dbReference>
<evidence type="ECO:0000313" key="8">
    <source>
        <dbReference type="Proteomes" id="UP001591681"/>
    </source>
</evidence>
<dbReference type="SMART" id="SM00207">
    <property type="entry name" value="TNF"/>
    <property type="match status" value="1"/>
</dbReference>
<evidence type="ECO:0000313" key="7">
    <source>
        <dbReference type="EMBL" id="KAL2092483.1"/>
    </source>
</evidence>
<dbReference type="GO" id="GO:0005615">
    <property type="term" value="C:extracellular space"/>
    <property type="evidence" value="ECO:0007669"/>
    <property type="project" value="UniProtKB-KW"/>
</dbReference>
<feature type="transmembrane region" description="Helical" evidence="5">
    <location>
        <begin position="29"/>
        <end position="52"/>
    </location>
</feature>
<comment type="caution">
    <text evidence="7">The sequence shown here is derived from an EMBL/GenBank/DDBJ whole genome shotgun (WGS) entry which is preliminary data.</text>
</comment>
<dbReference type="Gene3D" id="2.60.120.40">
    <property type="match status" value="1"/>
</dbReference>
<evidence type="ECO:0000256" key="3">
    <source>
        <dbReference type="ARBA" id="ARBA00022514"/>
    </source>
</evidence>
<feature type="domain" description="THD" evidence="6">
    <location>
        <begin position="88"/>
        <end position="238"/>
    </location>
</feature>
<dbReference type="GO" id="GO:0016020">
    <property type="term" value="C:membrane"/>
    <property type="evidence" value="ECO:0007669"/>
    <property type="project" value="UniProtKB-SubCell"/>
</dbReference>
<dbReference type="Proteomes" id="UP001591681">
    <property type="component" value="Unassembled WGS sequence"/>
</dbReference>
<name>A0ABD1K046_9TELE</name>
<accession>A0ABD1K046</accession>
<keyword evidence="5" id="KW-0812">Transmembrane</keyword>
<gene>
    <name evidence="7" type="ORF">ACEWY4_012281</name>
</gene>
<evidence type="ECO:0000256" key="5">
    <source>
        <dbReference type="SAM" id="Phobius"/>
    </source>
</evidence>